<dbReference type="PANTHER" id="PTHR48101:SF1">
    <property type="entry name" value="METHYLMALONYL-COA MUTASE, LARGE SUBUNIT"/>
    <property type="match status" value="1"/>
</dbReference>
<feature type="compositionally biased region" description="Basic residues" evidence="3">
    <location>
        <begin position="125"/>
        <end position="136"/>
    </location>
</feature>
<comment type="caution">
    <text evidence="5">The sequence shown here is derived from an EMBL/GenBank/DDBJ whole genome shotgun (WGS) entry which is preliminary data.</text>
</comment>
<comment type="subunit">
    <text evidence="1">Heterodimer of an alpha and a beta chain.</text>
</comment>
<sequence>MPVVAEGDGGFPSVLGVEDAGVVGVPVVPGAVEAVALGVVEAFGGFDAPAPPPPGSAACAVQPAASATAAAASTTLRMTDVVRFIVAPRDESCVRRDASRARAVAYARTKIGRWRGKLRAGSQRAVHRRPRARRYSPTRGSVPLGGRSIGKAQHMARESESGLPIEPVYGPGALEGWDPAGKLGEPGAYPFTRGVYPSMYTGRPWTMRQYAGFGTASESNARYKQLIANGTMGLSVAFDLPTQMGHDSDAPISSGEVGKVGVAIDSIDDMRVLFDGIPLDKVSTSMTINAPGSLLLLLYQLVGEEQGVPADQLTGTIQNDVLKEYIARGTYIFPPKPSLRLIADIFKYCRAEIPKWNTISISGYHMAEAGASPAQEIAFTLADGIEYVRTAVAAGMDVDDFAPRLSFFFVARTTILEEVAKFRAARRIWARVMKEEFGAKNPKSLMLRFHTQTAGVQLTAQQPEVNLVRVAVQGLAAVLGGTQSLHTNSFDEAIALPTDKSARLALRTQQVLAYETDVTATVDPFAGSYVVEKMTDDVEAAALELMAKVEAMGGAVAAIERGFQKGEIERSAYRIAQQTDSGERVVVGVNRYTIDVEEPYEHLRVDPAIEAQQAERLAALRAERDQEAVDAALAELRRAAEGTDNVLYPMKDALRARATVGEVCNALREVWGTYVPSDAF</sequence>
<dbReference type="Proteomes" id="UP000315226">
    <property type="component" value="Unassembled WGS sequence"/>
</dbReference>
<evidence type="ECO:0000313" key="6">
    <source>
        <dbReference type="Proteomes" id="UP000315226"/>
    </source>
</evidence>
<dbReference type="NCBIfam" id="TIGR00641">
    <property type="entry name" value="acid_CoA_mut_N"/>
    <property type="match status" value="1"/>
</dbReference>
<feature type="region of interest" description="Disordered" evidence="3">
    <location>
        <begin position="118"/>
        <end position="147"/>
    </location>
</feature>
<dbReference type="Gene3D" id="3.20.20.240">
    <property type="entry name" value="Methylmalonyl-CoA mutase"/>
    <property type="match status" value="1"/>
</dbReference>
<evidence type="ECO:0000256" key="3">
    <source>
        <dbReference type="SAM" id="MobiDB-lite"/>
    </source>
</evidence>
<evidence type="ECO:0000256" key="1">
    <source>
        <dbReference type="ARBA" id="ARBA00011870"/>
    </source>
</evidence>
<dbReference type="SUPFAM" id="SSF51703">
    <property type="entry name" value="Cobalamin (vitamin B12)-dependent enzymes"/>
    <property type="match status" value="1"/>
</dbReference>
<dbReference type="InterPro" id="IPR016176">
    <property type="entry name" value="Cbl-dep_enz_cat"/>
</dbReference>
<gene>
    <name evidence="5" type="ORF">SGA01_61150</name>
</gene>
<dbReference type="AlphaFoldDB" id="A0A4Y3RX93"/>
<dbReference type="GO" id="GO:0004494">
    <property type="term" value="F:methylmalonyl-CoA mutase activity"/>
    <property type="evidence" value="ECO:0007669"/>
    <property type="project" value="UniProtKB-EC"/>
</dbReference>
<organism evidence="5 6">
    <name type="scientific">Streptomyces gardneri</name>
    <dbReference type="NCBI Taxonomy" id="66892"/>
    <lineage>
        <taxon>Bacteria</taxon>
        <taxon>Bacillati</taxon>
        <taxon>Actinomycetota</taxon>
        <taxon>Actinomycetes</taxon>
        <taxon>Kitasatosporales</taxon>
        <taxon>Streptomycetaceae</taxon>
        <taxon>Streptomyces</taxon>
    </lineage>
</organism>
<proteinExistence type="predicted"/>
<keyword evidence="6" id="KW-1185">Reference proteome</keyword>
<dbReference type="Pfam" id="PF01642">
    <property type="entry name" value="MM_CoA_mutase"/>
    <property type="match status" value="1"/>
</dbReference>
<reference evidence="5 6" key="1">
    <citation type="submission" date="2019-06" db="EMBL/GenBank/DDBJ databases">
        <title>Whole genome shotgun sequence of Streptomyces gardneri NBRC 12865.</title>
        <authorList>
            <person name="Hosoyama A."/>
            <person name="Uohara A."/>
            <person name="Ohji S."/>
            <person name="Ichikawa N."/>
        </authorList>
    </citation>
    <scope>NUCLEOTIDE SEQUENCE [LARGE SCALE GENOMIC DNA]</scope>
    <source>
        <strain evidence="5 6">NBRC 12865</strain>
    </source>
</reference>
<evidence type="ECO:0000256" key="2">
    <source>
        <dbReference type="ARBA" id="ARBA00023235"/>
    </source>
</evidence>
<protein>
    <submittedName>
        <fullName evidence="5">Methylmalonyl-CoA mutase</fullName>
    </submittedName>
</protein>
<accession>A0A4Y3RX93</accession>
<dbReference type="InterPro" id="IPR006099">
    <property type="entry name" value="MeMalonylCoA_mutase_a/b_cat"/>
</dbReference>
<name>A0A4Y3RX93_9ACTN</name>
<dbReference type="InterPro" id="IPR006098">
    <property type="entry name" value="MMCoA_mutase_a_cat"/>
</dbReference>
<evidence type="ECO:0000313" key="5">
    <source>
        <dbReference type="EMBL" id="GEB60510.1"/>
    </source>
</evidence>
<dbReference type="GO" id="GO:0031419">
    <property type="term" value="F:cobalamin binding"/>
    <property type="evidence" value="ECO:0007669"/>
    <property type="project" value="UniProtKB-KW"/>
</dbReference>
<dbReference type="EMBL" id="BJMN01000043">
    <property type="protein sequence ID" value="GEB60510.1"/>
    <property type="molecule type" value="Genomic_DNA"/>
</dbReference>
<evidence type="ECO:0000259" key="4">
    <source>
        <dbReference type="Pfam" id="PF01642"/>
    </source>
</evidence>
<feature type="domain" description="Methylmalonyl-CoA mutase alpha/beta chain catalytic" evidence="4">
    <location>
        <begin position="159"/>
        <end position="672"/>
    </location>
</feature>
<dbReference type="PANTHER" id="PTHR48101">
    <property type="entry name" value="METHYLMALONYL-COA MUTASE, MITOCHONDRIAL-RELATED"/>
    <property type="match status" value="1"/>
</dbReference>
<keyword evidence="2" id="KW-0413">Isomerase</keyword>